<dbReference type="AlphaFoldDB" id="F2F1F5"/>
<dbReference type="EMBL" id="AP012157">
    <property type="protein sequence ID" value="BAK15293.1"/>
    <property type="molecule type" value="Genomic_DNA"/>
</dbReference>
<evidence type="ECO:0000313" key="2">
    <source>
        <dbReference type="EMBL" id="BAK15293.1"/>
    </source>
</evidence>
<dbReference type="Proteomes" id="UP000006691">
    <property type="component" value="Chromosome"/>
</dbReference>
<evidence type="ECO:0000256" key="1">
    <source>
        <dbReference type="SAM" id="Phobius"/>
    </source>
</evidence>
<dbReference type="HOGENOM" id="CLU_3084784_0_0_9"/>
<feature type="transmembrane region" description="Helical" evidence="1">
    <location>
        <begin position="28"/>
        <end position="48"/>
    </location>
</feature>
<reference evidence="3" key="1">
    <citation type="submission" date="2011-04" db="EMBL/GenBank/DDBJ databases">
        <title>Genome sequence of Solibacillus silvestris StLB046.</title>
        <authorList>
            <person name="Morohoshi T."/>
            <person name="Someya N."/>
            <person name="Ikeda T."/>
        </authorList>
    </citation>
    <scope>NUCLEOTIDE SEQUENCE [LARGE SCALE GENOMIC DNA]</scope>
    <source>
        <strain evidence="3">StLB046</strain>
    </source>
</reference>
<keyword evidence="1" id="KW-0472">Membrane</keyword>
<reference evidence="2 3" key="2">
    <citation type="journal article" date="2012" name="J. Biosci. Bioeng.">
        <title>Complete genome sequence and characterization of the N-acylhomoserine lactone-degrading gene of the potato leaf-associated Solibacillus silvestris.</title>
        <authorList>
            <person name="Morohoshi T."/>
            <person name="Tominaga Y."/>
            <person name="Someya N."/>
            <person name="Ikeda T."/>
        </authorList>
    </citation>
    <scope>NUCLEOTIDE SEQUENCE [LARGE SCALE GENOMIC DNA]</scope>
    <source>
        <strain evidence="2 3">StLB046</strain>
    </source>
</reference>
<proteinExistence type="predicted"/>
<keyword evidence="3" id="KW-1185">Reference proteome</keyword>
<name>F2F1F5_SOLSS</name>
<gene>
    <name evidence="2" type="ordered locus">SSIL_0870</name>
</gene>
<keyword evidence="1" id="KW-0812">Transmembrane</keyword>
<protein>
    <submittedName>
        <fullName evidence="2">Uncharacterized protein</fullName>
    </submittedName>
</protein>
<organism evidence="2 3">
    <name type="scientific">Solibacillus silvestris (strain StLB046)</name>
    <name type="common">Bacillus silvestris</name>
    <dbReference type="NCBI Taxonomy" id="1002809"/>
    <lineage>
        <taxon>Bacteria</taxon>
        <taxon>Bacillati</taxon>
        <taxon>Bacillota</taxon>
        <taxon>Bacilli</taxon>
        <taxon>Bacillales</taxon>
        <taxon>Caryophanaceae</taxon>
        <taxon>Solibacillus</taxon>
    </lineage>
</organism>
<sequence>MKKLLGLILLLIGAKIMSIYVYEFHLLWQITVKFIGVFLFIQGGLILFNKTK</sequence>
<accession>F2F1F5</accession>
<keyword evidence="1" id="KW-1133">Transmembrane helix</keyword>
<dbReference type="KEGG" id="siv:SSIL_0870"/>
<evidence type="ECO:0000313" key="3">
    <source>
        <dbReference type="Proteomes" id="UP000006691"/>
    </source>
</evidence>
<dbReference type="RefSeq" id="WP_008405364.1">
    <property type="nucleotide sequence ID" value="NC_018065.1"/>
</dbReference>